<protein>
    <recommendedName>
        <fullName evidence="3">Head-tail adaptor protein</fullName>
    </recommendedName>
</protein>
<accession>A0A9Q8CIZ1</accession>
<dbReference type="AlphaFoldDB" id="A0A9Q8CIZ1"/>
<reference evidence="1 2" key="1">
    <citation type="submission" date="2019-01" db="EMBL/GenBank/DDBJ databases">
        <title>Draft genome sequences of the type strains of six Macrococcus species.</title>
        <authorList>
            <person name="Mazhar S."/>
            <person name="Altermann E."/>
            <person name="Hill C."/>
            <person name="Mcauliffe O."/>
        </authorList>
    </citation>
    <scope>NUCLEOTIDE SEQUENCE [LARGE SCALE GENOMIC DNA]</scope>
    <source>
        <strain evidence="1 2">ATCC 51828</strain>
    </source>
</reference>
<dbReference type="InterPro" id="IPR038666">
    <property type="entry name" value="SSP1_head-tail_sf"/>
</dbReference>
<evidence type="ECO:0000313" key="1">
    <source>
        <dbReference type="EMBL" id="TDM04064.1"/>
    </source>
</evidence>
<keyword evidence="2" id="KW-1185">Reference proteome</keyword>
<dbReference type="Proteomes" id="UP000295280">
    <property type="component" value="Unassembled WGS sequence"/>
</dbReference>
<dbReference type="RefSeq" id="WP_133416924.1">
    <property type="nucleotide sequence ID" value="NZ_SCWD01000001.1"/>
</dbReference>
<gene>
    <name evidence="1" type="ORF">ERX40_02530</name>
</gene>
<dbReference type="InterPro" id="IPR008767">
    <property type="entry name" value="Phage_SPP1_head-tail_adaptor"/>
</dbReference>
<dbReference type="Gene3D" id="2.40.10.270">
    <property type="entry name" value="Bacteriophage SPP1 head-tail adaptor protein"/>
    <property type="match status" value="1"/>
</dbReference>
<dbReference type="Pfam" id="PF05521">
    <property type="entry name" value="Phage_HCP"/>
    <property type="match status" value="1"/>
</dbReference>
<evidence type="ECO:0000313" key="2">
    <source>
        <dbReference type="Proteomes" id="UP000295280"/>
    </source>
</evidence>
<evidence type="ECO:0008006" key="3">
    <source>
        <dbReference type="Google" id="ProtNLM"/>
    </source>
</evidence>
<dbReference type="EMBL" id="SCWD01000001">
    <property type="protein sequence ID" value="TDM04064.1"/>
    <property type="molecule type" value="Genomic_DNA"/>
</dbReference>
<name>A0A9Q8CIZ1_9STAP</name>
<dbReference type="OrthoDB" id="2224466at2"/>
<proteinExistence type="predicted"/>
<comment type="caution">
    <text evidence="1">The sequence shown here is derived from an EMBL/GenBank/DDBJ whole genome shotgun (WGS) entry which is preliminary data.</text>
</comment>
<organism evidence="1 2">
    <name type="scientific">Macrococcus carouselicus</name>
    <dbReference type="NCBI Taxonomy" id="69969"/>
    <lineage>
        <taxon>Bacteria</taxon>
        <taxon>Bacillati</taxon>
        <taxon>Bacillota</taxon>
        <taxon>Bacilli</taxon>
        <taxon>Bacillales</taxon>
        <taxon>Staphylococcaceae</taxon>
        <taxon>Macrococcus</taxon>
    </lineage>
</organism>
<sequence length="108" mass="12621">MKFDLNRMNQLIRIVETTTKNVGGRATKEETTLYTLYAFFDTVWAKDYQTAVSNNTQYQIRIVTRQVPTEIDTNKCSIIHDDKQYKIKQIMPDFQDSAYMTIIAEKIG</sequence>